<evidence type="ECO:0000313" key="1">
    <source>
        <dbReference type="EMBL" id="GGH88813.1"/>
    </source>
</evidence>
<protein>
    <submittedName>
        <fullName evidence="1">Uncharacterized protein</fullName>
    </submittedName>
</protein>
<keyword evidence="2" id="KW-1185">Reference proteome</keyword>
<dbReference type="EMBL" id="BMGY01000035">
    <property type="protein sequence ID" value="GGH88813.1"/>
    <property type="molecule type" value="Genomic_DNA"/>
</dbReference>
<name>A0ABQ2A9T5_9BACT</name>
<dbReference type="RefSeq" id="WP_229749048.1">
    <property type="nucleotide sequence ID" value="NZ_BMGY01000035.1"/>
</dbReference>
<comment type="caution">
    <text evidence="1">The sequence shown here is derived from an EMBL/GenBank/DDBJ whole genome shotgun (WGS) entry which is preliminary data.</text>
</comment>
<accession>A0ABQ2A9T5</accession>
<gene>
    <name evidence="1" type="ORF">GCM10011495_30950</name>
</gene>
<reference evidence="2" key="1">
    <citation type="journal article" date="2019" name="Int. J. Syst. Evol. Microbiol.">
        <title>The Global Catalogue of Microorganisms (GCM) 10K type strain sequencing project: providing services to taxonomists for standard genome sequencing and annotation.</title>
        <authorList>
            <consortium name="The Broad Institute Genomics Platform"/>
            <consortium name="The Broad Institute Genome Sequencing Center for Infectious Disease"/>
            <person name="Wu L."/>
            <person name="Ma J."/>
        </authorList>
    </citation>
    <scope>NUCLEOTIDE SEQUENCE [LARGE SCALE GENOMIC DNA]</scope>
    <source>
        <strain evidence="2">CGMCC 1.14966</strain>
    </source>
</reference>
<dbReference type="Proteomes" id="UP000637774">
    <property type="component" value="Unassembled WGS sequence"/>
</dbReference>
<evidence type="ECO:0000313" key="2">
    <source>
        <dbReference type="Proteomes" id="UP000637774"/>
    </source>
</evidence>
<proteinExistence type="predicted"/>
<sequence>MDELEKSGHYTCWQKDFDLVQELGIRFLRYGPPIHTTFLGPGKYD</sequence>
<organism evidence="1 2">
    <name type="scientific">Hymenobacter frigidus</name>
    <dbReference type="NCBI Taxonomy" id="1524095"/>
    <lineage>
        <taxon>Bacteria</taxon>
        <taxon>Pseudomonadati</taxon>
        <taxon>Bacteroidota</taxon>
        <taxon>Cytophagia</taxon>
        <taxon>Cytophagales</taxon>
        <taxon>Hymenobacteraceae</taxon>
        <taxon>Hymenobacter</taxon>
    </lineage>
</organism>